<evidence type="ECO:0000256" key="5">
    <source>
        <dbReference type="ARBA" id="ARBA00022840"/>
    </source>
</evidence>
<dbReference type="InterPro" id="IPR023382">
    <property type="entry name" value="MnmA-like_central_sf"/>
</dbReference>
<protein>
    <recommendedName>
        <fullName evidence="9">tRNA-specific 2-thiouridylase MnmA</fullName>
        <ecNumber evidence="9">2.8.1.13</ecNumber>
    </recommendedName>
</protein>
<proteinExistence type="inferred from homology"/>
<gene>
    <name evidence="9" type="primary">mnmA</name>
    <name evidence="12" type="ORF">SAMN02745119_01076</name>
</gene>
<name>A0A1T4LZ08_9BACT</name>
<dbReference type="PANTHER" id="PTHR11933">
    <property type="entry name" value="TRNA 5-METHYLAMINOMETHYL-2-THIOURIDYLATE -METHYLTRANSFERASE"/>
    <property type="match status" value="1"/>
</dbReference>
<dbReference type="HAMAP" id="MF_00144">
    <property type="entry name" value="tRNA_thiouridyl_MnmA"/>
    <property type="match status" value="1"/>
</dbReference>
<organism evidence="12 13">
    <name type="scientific">Trichlorobacter thiogenes</name>
    <dbReference type="NCBI Taxonomy" id="115783"/>
    <lineage>
        <taxon>Bacteria</taxon>
        <taxon>Pseudomonadati</taxon>
        <taxon>Thermodesulfobacteriota</taxon>
        <taxon>Desulfuromonadia</taxon>
        <taxon>Geobacterales</taxon>
        <taxon>Geobacteraceae</taxon>
        <taxon>Trichlorobacter</taxon>
    </lineage>
</organism>
<dbReference type="CDD" id="cd01998">
    <property type="entry name" value="MnmA_TRMU-like"/>
    <property type="match status" value="1"/>
</dbReference>
<feature type="site" description="Interaction with tRNA" evidence="9">
    <location>
        <position position="331"/>
    </location>
</feature>
<dbReference type="GO" id="GO:0000049">
    <property type="term" value="F:tRNA binding"/>
    <property type="evidence" value="ECO:0007669"/>
    <property type="project" value="UniProtKB-KW"/>
</dbReference>
<dbReference type="GO" id="GO:0002143">
    <property type="term" value="P:tRNA wobble position uridine thiolation"/>
    <property type="evidence" value="ECO:0007669"/>
    <property type="project" value="TreeGrafter"/>
</dbReference>
<evidence type="ECO:0000259" key="11">
    <source>
        <dbReference type="Pfam" id="PF20259"/>
    </source>
</evidence>
<dbReference type="GO" id="GO:0005524">
    <property type="term" value="F:ATP binding"/>
    <property type="evidence" value="ECO:0007669"/>
    <property type="project" value="UniProtKB-KW"/>
</dbReference>
<dbReference type="Proteomes" id="UP000190102">
    <property type="component" value="Unassembled WGS sequence"/>
</dbReference>
<comment type="similarity">
    <text evidence="9">Belongs to the MnmA/TRMU family.</text>
</comment>
<keyword evidence="12" id="KW-0489">Methyltransferase</keyword>
<comment type="caution">
    <text evidence="9">Lacks conserved residue(s) required for the propagation of feature annotation.</text>
</comment>
<evidence type="ECO:0000256" key="9">
    <source>
        <dbReference type="HAMAP-Rule" id="MF_00144"/>
    </source>
</evidence>
<dbReference type="OrthoDB" id="9800696at2"/>
<dbReference type="InterPro" id="IPR046885">
    <property type="entry name" value="MnmA-like_C"/>
</dbReference>
<dbReference type="STRING" id="115783.SAMN02745119_01076"/>
<evidence type="ECO:0000256" key="3">
    <source>
        <dbReference type="ARBA" id="ARBA00022694"/>
    </source>
</evidence>
<feature type="active site" description="Nucleophile" evidence="9">
    <location>
        <position position="95"/>
    </location>
</feature>
<feature type="domain" description="tRNA-specific 2-thiouridylase MnmA-like central" evidence="11">
    <location>
        <begin position="202"/>
        <end position="266"/>
    </location>
</feature>
<evidence type="ECO:0000259" key="10">
    <source>
        <dbReference type="Pfam" id="PF20258"/>
    </source>
</evidence>
<feature type="binding site" evidence="9">
    <location>
        <position position="39"/>
    </location>
    <ligand>
        <name>ATP</name>
        <dbReference type="ChEBI" id="CHEBI:30616"/>
    </ligand>
</feature>
<dbReference type="GO" id="GO:0032259">
    <property type="term" value="P:methylation"/>
    <property type="evidence" value="ECO:0007669"/>
    <property type="project" value="UniProtKB-KW"/>
</dbReference>
<evidence type="ECO:0000313" key="13">
    <source>
        <dbReference type="Proteomes" id="UP000190102"/>
    </source>
</evidence>
<sequence length="354" mass="38386">MNQPDSSSLIAVALSGGVDSAVAAALLQQQGHQLVGITMDLLPCAAVNNAAEQVAAHLGIPLHRIDLTAAFEQQVITPFVTSYLNGETPNPCVRCNRLVKFGLLLEQAHQLGAGRLATGHYAQVVRDVDGRAHLHAAVDRRKDQSYFLAAIGQEALQQTLFPLGEMSGKEQVRQLARDFGLPVAAAKDSQDVCFLPDSGYGDFLEGRMTNPVAQGLIVHRSGKLLGRHNGFWRYTVGQRKGLGIAWSEPLYVLEISAARNRVVVGEQQYLYAPGLLADQTVWFGQEPAAPFEAHCKIRYRHAPVPCRVEPQDGAGMRVLFHEQQRAVTPGQTVVIYQGDEVLGAGRITGAEQPC</sequence>
<dbReference type="GO" id="GO:0103016">
    <property type="term" value="F:tRNA-uridine 2-sulfurtransferase activity"/>
    <property type="evidence" value="ECO:0007669"/>
    <property type="project" value="UniProtKB-EC"/>
</dbReference>
<dbReference type="RefSeq" id="WP_078789347.1">
    <property type="nucleotide sequence ID" value="NZ_FUWR01000004.1"/>
</dbReference>
<feature type="region of interest" description="Interaction with tRNA" evidence="9">
    <location>
        <begin position="142"/>
        <end position="144"/>
    </location>
</feature>
<feature type="binding site" evidence="9">
    <location>
        <position position="119"/>
    </location>
    <ligand>
        <name>ATP</name>
        <dbReference type="ChEBI" id="CHEBI:30616"/>
    </ligand>
</feature>
<dbReference type="Pfam" id="PF03054">
    <property type="entry name" value="tRNA_Me_trans"/>
    <property type="match status" value="1"/>
</dbReference>
<feature type="binding site" evidence="9">
    <location>
        <begin position="13"/>
        <end position="20"/>
    </location>
    <ligand>
        <name>ATP</name>
        <dbReference type="ChEBI" id="CHEBI:30616"/>
    </ligand>
</feature>
<dbReference type="InterPro" id="IPR004506">
    <property type="entry name" value="MnmA-like"/>
</dbReference>
<evidence type="ECO:0000256" key="2">
    <source>
        <dbReference type="ARBA" id="ARBA00022679"/>
    </source>
</evidence>
<reference evidence="13" key="1">
    <citation type="submission" date="2017-02" db="EMBL/GenBank/DDBJ databases">
        <authorList>
            <person name="Varghese N."/>
            <person name="Submissions S."/>
        </authorList>
    </citation>
    <scope>NUCLEOTIDE SEQUENCE [LARGE SCALE GENOMIC DNA]</scope>
    <source>
        <strain evidence="13">ATCC BAA-34</strain>
    </source>
</reference>
<feature type="domain" description="tRNA-specific 2-thiouridylase MnmA-like C-terminal" evidence="10">
    <location>
        <begin position="274"/>
        <end position="347"/>
    </location>
</feature>
<keyword evidence="5 9" id="KW-0067">ATP-binding</keyword>
<dbReference type="Gene3D" id="3.40.50.620">
    <property type="entry name" value="HUPs"/>
    <property type="match status" value="1"/>
</dbReference>
<dbReference type="EC" id="2.8.1.13" evidence="9"/>
<evidence type="ECO:0000256" key="1">
    <source>
        <dbReference type="ARBA" id="ARBA00022555"/>
    </source>
</evidence>
<keyword evidence="9" id="KW-0963">Cytoplasm</keyword>
<dbReference type="GO" id="GO:0005737">
    <property type="term" value="C:cytoplasm"/>
    <property type="evidence" value="ECO:0007669"/>
    <property type="project" value="UniProtKB-SubCell"/>
</dbReference>
<dbReference type="SUPFAM" id="SSF52402">
    <property type="entry name" value="Adenine nucleotide alpha hydrolases-like"/>
    <property type="match status" value="1"/>
</dbReference>
<feature type="site" description="Interaction with tRNA" evidence="9">
    <location>
        <position position="120"/>
    </location>
</feature>
<feature type="region of interest" description="Interaction with tRNA" evidence="9">
    <location>
        <begin position="298"/>
        <end position="299"/>
    </location>
</feature>
<dbReference type="PANTHER" id="PTHR11933:SF5">
    <property type="entry name" value="MITOCHONDRIAL TRNA-SPECIFIC 2-THIOURIDYLASE 1"/>
    <property type="match status" value="1"/>
</dbReference>
<dbReference type="InterPro" id="IPR046884">
    <property type="entry name" value="MnmA-like_central"/>
</dbReference>
<dbReference type="Gene3D" id="2.30.30.280">
    <property type="entry name" value="Adenine nucleotide alpha hydrolases-like domains"/>
    <property type="match status" value="1"/>
</dbReference>
<keyword evidence="6 9" id="KW-0694">RNA-binding</keyword>
<keyword evidence="3 9" id="KW-0819">tRNA processing</keyword>
<comment type="subcellular location">
    <subcellularLocation>
        <location evidence="9">Cytoplasm</location>
    </subcellularLocation>
</comment>
<accession>A0A1T4LZ08</accession>
<evidence type="ECO:0000256" key="8">
    <source>
        <dbReference type="ARBA" id="ARBA00051542"/>
    </source>
</evidence>
<dbReference type="NCBIfam" id="NF001138">
    <property type="entry name" value="PRK00143.1"/>
    <property type="match status" value="1"/>
</dbReference>
<comment type="catalytic activity">
    <reaction evidence="8 9">
        <text>S-sulfanyl-L-cysteinyl-[protein] + uridine(34) in tRNA + AH2 + ATP = 2-thiouridine(34) in tRNA + L-cysteinyl-[protein] + A + AMP + diphosphate + H(+)</text>
        <dbReference type="Rhea" id="RHEA:47032"/>
        <dbReference type="Rhea" id="RHEA-COMP:10131"/>
        <dbReference type="Rhea" id="RHEA-COMP:11726"/>
        <dbReference type="Rhea" id="RHEA-COMP:11727"/>
        <dbReference type="Rhea" id="RHEA-COMP:11728"/>
        <dbReference type="ChEBI" id="CHEBI:13193"/>
        <dbReference type="ChEBI" id="CHEBI:15378"/>
        <dbReference type="ChEBI" id="CHEBI:17499"/>
        <dbReference type="ChEBI" id="CHEBI:29950"/>
        <dbReference type="ChEBI" id="CHEBI:30616"/>
        <dbReference type="ChEBI" id="CHEBI:33019"/>
        <dbReference type="ChEBI" id="CHEBI:61963"/>
        <dbReference type="ChEBI" id="CHEBI:65315"/>
        <dbReference type="ChEBI" id="CHEBI:87170"/>
        <dbReference type="ChEBI" id="CHEBI:456215"/>
        <dbReference type="EC" id="2.8.1.13"/>
    </reaction>
</comment>
<evidence type="ECO:0000313" key="12">
    <source>
        <dbReference type="EMBL" id="SJZ59973.1"/>
    </source>
</evidence>
<evidence type="ECO:0000256" key="7">
    <source>
        <dbReference type="ARBA" id="ARBA00023157"/>
    </source>
</evidence>
<keyword evidence="7" id="KW-1015">Disulfide bond</keyword>
<dbReference type="GO" id="GO:0008168">
    <property type="term" value="F:methyltransferase activity"/>
    <property type="evidence" value="ECO:0007669"/>
    <property type="project" value="UniProtKB-KW"/>
</dbReference>
<keyword evidence="2 9" id="KW-0808">Transferase</keyword>
<keyword evidence="13" id="KW-1185">Reference proteome</keyword>
<keyword evidence="4 9" id="KW-0547">Nucleotide-binding</keyword>
<dbReference type="Pfam" id="PF20259">
    <property type="entry name" value="tRNA_Me_trans_M"/>
    <property type="match status" value="1"/>
</dbReference>
<comment type="function">
    <text evidence="9">Catalyzes the 2-thiolation of uridine at the wobble position (U34) of tRNA, leading to the formation of s(2)U34.</text>
</comment>
<dbReference type="EMBL" id="FUWR01000004">
    <property type="protein sequence ID" value="SJZ59973.1"/>
    <property type="molecule type" value="Genomic_DNA"/>
</dbReference>
<evidence type="ECO:0000256" key="4">
    <source>
        <dbReference type="ARBA" id="ARBA00022741"/>
    </source>
</evidence>
<dbReference type="Pfam" id="PF20258">
    <property type="entry name" value="tRNA_Me_trans_C"/>
    <property type="match status" value="1"/>
</dbReference>
<dbReference type="InterPro" id="IPR014729">
    <property type="entry name" value="Rossmann-like_a/b/a_fold"/>
</dbReference>
<evidence type="ECO:0000256" key="6">
    <source>
        <dbReference type="ARBA" id="ARBA00022884"/>
    </source>
</evidence>
<dbReference type="Gene3D" id="2.40.30.10">
    <property type="entry name" value="Translation factors"/>
    <property type="match status" value="1"/>
</dbReference>
<dbReference type="AlphaFoldDB" id="A0A1T4LZ08"/>
<keyword evidence="1 9" id="KW-0820">tRNA-binding</keyword>
<feature type="active site" description="Cysteine persulfide intermediate" evidence="9">
    <location>
        <position position="193"/>
    </location>
</feature>
<dbReference type="NCBIfam" id="TIGR00420">
    <property type="entry name" value="trmU"/>
    <property type="match status" value="1"/>
</dbReference>